<dbReference type="STRING" id="1858805.M5G4X0"/>
<protein>
    <submittedName>
        <fullName evidence="3">Uncharacterized protein</fullName>
    </submittedName>
</protein>
<dbReference type="InterPro" id="IPR052786">
    <property type="entry name" value="Spore_wall_assembly"/>
</dbReference>
<feature type="transmembrane region" description="Helical" evidence="2">
    <location>
        <begin position="197"/>
        <end position="220"/>
    </location>
</feature>
<sequence length="318" mass="34317">MSQSSPTDVHTRRRSHPPPTPGTTSNQPQPQAHAASASAAQAQLSLSRVSEIAQQGVTSKAWLYPVKGILYLIGHPSLLRPLIPTIALSLFVSLILTVSIFGAFYLPLAGLLAVFNGPIGFLSAATVLLSLSGTAVNALARSLFLQQALERVFDQVLLDHSLLILLSHGRELKKSHTGRRLGAVLTKPLARFSPRAILTYILSLPLNLIPLVGTVFFVLYNGVRTGPGWHERYFVLKRLDKREKEEWANIVPEDSFGAAAIVLNMIPLMSLFFTFTTDVGAALWACDEEKLAGKAEGVLAEGRTATAVPQTSAGHVDN</sequence>
<proteinExistence type="predicted"/>
<dbReference type="Proteomes" id="UP000030653">
    <property type="component" value="Unassembled WGS sequence"/>
</dbReference>
<evidence type="ECO:0000256" key="2">
    <source>
        <dbReference type="SAM" id="Phobius"/>
    </source>
</evidence>
<organism evidence="3 4">
    <name type="scientific">Dacryopinax primogenitus (strain DJM 731)</name>
    <name type="common">Brown rot fungus</name>
    <dbReference type="NCBI Taxonomy" id="1858805"/>
    <lineage>
        <taxon>Eukaryota</taxon>
        <taxon>Fungi</taxon>
        <taxon>Dikarya</taxon>
        <taxon>Basidiomycota</taxon>
        <taxon>Agaricomycotina</taxon>
        <taxon>Dacrymycetes</taxon>
        <taxon>Dacrymycetales</taxon>
        <taxon>Dacrymycetaceae</taxon>
        <taxon>Dacryopinax</taxon>
    </lineage>
</organism>
<feature type="transmembrane region" description="Helical" evidence="2">
    <location>
        <begin position="118"/>
        <end position="140"/>
    </location>
</feature>
<dbReference type="OrthoDB" id="2107885at2759"/>
<dbReference type="RefSeq" id="XP_040627799.1">
    <property type="nucleotide sequence ID" value="XM_040768617.1"/>
</dbReference>
<keyword evidence="2" id="KW-0812">Transmembrane</keyword>
<dbReference type="EMBL" id="JH795865">
    <property type="protein sequence ID" value="EJU00902.1"/>
    <property type="molecule type" value="Genomic_DNA"/>
</dbReference>
<gene>
    <name evidence="3" type="ORF">DACRYDRAFT_108257</name>
</gene>
<dbReference type="PANTHER" id="PTHR34292:SF2">
    <property type="entry name" value="OUTER SPORE WALL PROTEIN LDS1"/>
    <property type="match status" value="1"/>
</dbReference>
<dbReference type="PANTHER" id="PTHR34292">
    <property type="entry name" value="OUTER SPORE WALL PROTEIN LDS1"/>
    <property type="match status" value="1"/>
</dbReference>
<name>M5G4X0_DACPD</name>
<accession>M5G4X0</accession>
<feature type="transmembrane region" description="Helical" evidence="2">
    <location>
        <begin position="256"/>
        <end position="275"/>
    </location>
</feature>
<evidence type="ECO:0000313" key="4">
    <source>
        <dbReference type="Proteomes" id="UP000030653"/>
    </source>
</evidence>
<keyword evidence="2" id="KW-0472">Membrane</keyword>
<reference evidence="3 4" key="1">
    <citation type="journal article" date="2012" name="Science">
        <title>The Paleozoic origin of enzymatic lignin decomposition reconstructed from 31 fungal genomes.</title>
        <authorList>
            <person name="Floudas D."/>
            <person name="Binder M."/>
            <person name="Riley R."/>
            <person name="Barry K."/>
            <person name="Blanchette R.A."/>
            <person name="Henrissat B."/>
            <person name="Martinez A.T."/>
            <person name="Otillar R."/>
            <person name="Spatafora J.W."/>
            <person name="Yadav J.S."/>
            <person name="Aerts A."/>
            <person name="Benoit I."/>
            <person name="Boyd A."/>
            <person name="Carlson A."/>
            <person name="Copeland A."/>
            <person name="Coutinho P.M."/>
            <person name="de Vries R.P."/>
            <person name="Ferreira P."/>
            <person name="Findley K."/>
            <person name="Foster B."/>
            <person name="Gaskell J."/>
            <person name="Glotzer D."/>
            <person name="Gorecki P."/>
            <person name="Heitman J."/>
            <person name="Hesse C."/>
            <person name="Hori C."/>
            <person name="Igarashi K."/>
            <person name="Jurgens J.A."/>
            <person name="Kallen N."/>
            <person name="Kersten P."/>
            <person name="Kohler A."/>
            <person name="Kuees U."/>
            <person name="Kumar T.K.A."/>
            <person name="Kuo A."/>
            <person name="LaButti K."/>
            <person name="Larrondo L.F."/>
            <person name="Lindquist E."/>
            <person name="Ling A."/>
            <person name="Lombard V."/>
            <person name="Lucas S."/>
            <person name="Lundell T."/>
            <person name="Martin R."/>
            <person name="McLaughlin D.J."/>
            <person name="Morgenstern I."/>
            <person name="Morin E."/>
            <person name="Murat C."/>
            <person name="Nagy L.G."/>
            <person name="Nolan M."/>
            <person name="Ohm R.A."/>
            <person name="Patyshakuliyeva A."/>
            <person name="Rokas A."/>
            <person name="Ruiz-Duenas F.J."/>
            <person name="Sabat G."/>
            <person name="Salamov A."/>
            <person name="Samejima M."/>
            <person name="Schmutz J."/>
            <person name="Slot J.C."/>
            <person name="St John F."/>
            <person name="Stenlid J."/>
            <person name="Sun H."/>
            <person name="Sun S."/>
            <person name="Syed K."/>
            <person name="Tsang A."/>
            <person name="Wiebenga A."/>
            <person name="Young D."/>
            <person name="Pisabarro A."/>
            <person name="Eastwood D.C."/>
            <person name="Martin F."/>
            <person name="Cullen D."/>
            <person name="Grigoriev I.V."/>
            <person name="Hibbett D.S."/>
        </authorList>
    </citation>
    <scope>NUCLEOTIDE SEQUENCE [LARGE SCALE GENOMIC DNA]</scope>
    <source>
        <strain evidence="3 4">DJM-731 SS1</strain>
    </source>
</reference>
<dbReference type="AlphaFoldDB" id="M5G4X0"/>
<keyword evidence="2" id="KW-1133">Transmembrane helix</keyword>
<feature type="transmembrane region" description="Helical" evidence="2">
    <location>
        <begin position="82"/>
        <end position="106"/>
    </location>
</feature>
<keyword evidence="4" id="KW-1185">Reference proteome</keyword>
<feature type="compositionally biased region" description="Low complexity" evidence="1">
    <location>
        <begin position="22"/>
        <end position="34"/>
    </location>
</feature>
<evidence type="ECO:0000256" key="1">
    <source>
        <dbReference type="SAM" id="MobiDB-lite"/>
    </source>
</evidence>
<dbReference type="OMA" id="GRYFQLK"/>
<dbReference type="HOGENOM" id="CLU_062645_0_0_1"/>
<evidence type="ECO:0000313" key="3">
    <source>
        <dbReference type="EMBL" id="EJU00902.1"/>
    </source>
</evidence>
<feature type="region of interest" description="Disordered" evidence="1">
    <location>
        <begin position="1"/>
        <end position="34"/>
    </location>
</feature>
<dbReference type="GeneID" id="63683679"/>